<evidence type="ECO:0000313" key="3">
    <source>
        <dbReference type="Proteomes" id="UP000826550"/>
    </source>
</evidence>
<feature type="transmembrane region" description="Helical" evidence="1">
    <location>
        <begin position="156"/>
        <end position="181"/>
    </location>
</feature>
<evidence type="ECO:0000313" key="2">
    <source>
        <dbReference type="EMBL" id="QYN53816.1"/>
    </source>
</evidence>
<gene>
    <name evidence="2" type="ORF">GYM71_03980</name>
</gene>
<dbReference type="EMBL" id="CP048268">
    <property type="protein sequence ID" value="QYN53816.1"/>
    <property type="molecule type" value="Genomic_DNA"/>
</dbReference>
<keyword evidence="1" id="KW-1133">Transmembrane helix</keyword>
<keyword evidence="1" id="KW-0812">Transmembrane</keyword>
<feature type="transmembrane region" description="Helical" evidence="1">
    <location>
        <begin position="128"/>
        <end position="149"/>
    </location>
</feature>
<name>A0ABX8WA80_9LACO</name>
<feature type="transmembrane region" description="Helical" evidence="1">
    <location>
        <begin position="201"/>
        <end position="225"/>
    </location>
</feature>
<feature type="transmembrane region" description="Helical" evidence="1">
    <location>
        <begin position="18"/>
        <end position="35"/>
    </location>
</feature>
<protein>
    <submittedName>
        <fullName evidence="2">ABC transporter permease</fullName>
    </submittedName>
</protein>
<reference evidence="2 3" key="1">
    <citation type="submission" date="2020-01" db="EMBL/GenBank/DDBJ databases">
        <title>Vast differences in strain-level diversity in the gut microbiota of two closely related honey bee species.</title>
        <authorList>
            <person name="Ellegaard K.M."/>
            <person name="Suenami S."/>
            <person name="Miyazaki R."/>
            <person name="Engel P."/>
        </authorList>
    </citation>
    <scope>NUCLEOTIDE SEQUENCE [LARGE SCALE GENOMIC DNA]</scope>
    <source>
        <strain evidence="2 3">ESL0416</strain>
    </source>
</reference>
<sequence>MATQFSALPFLNNWRTKIIYFVLNPLINMALLVLIDMQYANSFNWSIVAASIAIDTTTLTMQTMNDLLVEDASLRIDFEMIAKKPFSFRYWMSKCITSAIIGTILAIINLVLALCFGAPLYLILRVVILLPLLCLTGIIFGFTAWAISWQMNDPYFLANFFSAIIQLVAGILVVITAYPTWLKSIALIFPFASPVTFIKTGSANLIASIIITLIWLLAGLIAYVIQIRPVLTKGKHRF</sequence>
<organism evidence="2 3">
    <name type="scientific">Lactobacillus panisapium</name>
    <dbReference type="NCBI Taxonomy" id="2012495"/>
    <lineage>
        <taxon>Bacteria</taxon>
        <taxon>Bacillati</taxon>
        <taxon>Bacillota</taxon>
        <taxon>Bacilli</taxon>
        <taxon>Lactobacillales</taxon>
        <taxon>Lactobacillaceae</taxon>
        <taxon>Lactobacillus</taxon>
    </lineage>
</organism>
<dbReference type="Proteomes" id="UP000826550">
    <property type="component" value="Chromosome"/>
</dbReference>
<feature type="transmembrane region" description="Helical" evidence="1">
    <location>
        <begin position="99"/>
        <end position="122"/>
    </location>
</feature>
<keyword evidence="3" id="KW-1185">Reference proteome</keyword>
<evidence type="ECO:0000256" key="1">
    <source>
        <dbReference type="SAM" id="Phobius"/>
    </source>
</evidence>
<keyword evidence="1" id="KW-0472">Membrane</keyword>
<proteinExistence type="predicted"/>
<accession>A0ABX8WA80</accession>